<protein>
    <submittedName>
        <fullName evidence="1">Uncharacterized protein</fullName>
    </submittedName>
</protein>
<accession>A0AAD5MTI5</accession>
<organism evidence="1 2">
    <name type="scientific">Parelaphostrongylus tenuis</name>
    <name type="common">Meningeal worm</name>
    <dbReference type="NCBI Taxonomy" id="148309"/>
    <lineage>
        <taxon>Eukaryota</taxon>
        <taxon>Metazoa</taxon>
        <taxon>Ecdysozoa</taxon>
        <taxon>Nematoda</taxon>
        <taxon>Chromadorea</taxon>
        <taxon>Rhabditida</taxon>
        <taxon>Rhabditina</taxon>
        <taxon>Rhabditomorpha</taxon>
        <taxon>Strongyloidea</taxon>
        <taxon>Metastrongylidae</taxon>
        <taxon>Parelaphostrongylus</taxon>
    </lineage>
</organism>
<dbReference type="AlphaFoldDB" id="A0AAD5MTI5"/>
<gene>
    <name evidence="1" type="ORF">KIN20_010533</name>
</gene>
<comment type="caution">
    <text evidence="1">The sequence shown here is derived from an EMBL/GenBank/DDBJ whole genome shotgun (WGS) entry which is preliminary data.</text>
</comment>
<dbReference type="EMBL" id="JAHQIW010001840">
    <property type="protein sequence ID" value="KAJ1353791.1"/>
    <property type="molecule type" value="Genomic_DNA"/>
</dbReference>
<evidence type="ECO:0000313" key="1">
    <source>
        <dbReference type="EMBL" id="KAJ1353791.1"/>
    </source>
</evidence>
<evidence type="ECO:0000313" key="2">
    <source>
        <dbReference type="Proteomes" id="UP001196413"/>
    </source>
</evidence>
<reference evidence="1" key="1">
    <citation type="submission" date="2021-06" db="EMBL/GenBank/DDBJ databases">
        <title>Parelaphostrongylus tenuis whole genome reference sequence.</title>
        <authorList>
            <person name="Garwood T.J."/>
            <person name="Larsen P.A."/>
            <person name="Fountain-Jones N.M."/>
            <person name="Garbe J.R."/>
            <person name="Macchietto M.G."/>
            <person name="Kania S.A."/>
            <person name="Gerhold R.W."/>
            <person name="Richards J.E."/>
            <person name="Wolf T.M."/>
        </authorList>
    </citation>
    <scope>NUCLEOTIDE SEQUENCE</scope>
    <source>
        <strain evidence="1">MNPRO001-30</strain>
        <tissue evidence="1">Meninges</tissue>
    </source>
</reference>
<proteinExistence type="predicted"/>
<name>A0AAD5MTI5_PARTN</name>
<keyword evidence="2" id="KW-1185">Reference proteome</keyword>
<sequence>MKPRAFELESILRSRTPKKANWTDKEFMCLVFRVGIDSSDGPPTYELPSKPFLKDLPYHKLKGRFPTALFEYFEKRMPSPLI</sequence>
<dbReference type="Proteomes" id="UP001196413">
    <property type="component" value="Unassembled WGS sequence"/>
</dbReference>